<feature type="non-terminal residue" evidence="12">
    <location>
        <position position="52"/>
    </location>
</feature>
<evidence type="ECO:0000256" key="6">
    <source>
        <dbReference type="ARBA" id="ARBA00022525"/>
    </source>
</evidence>
<dbReference type="InterPro" id="IPR008972">
    <property type="entry name" value="Cupredoxin"/>
</dbReference>
<keyword evidence="10" id="KW-0325">Glycoprotein</keyword>
<evidence type="ECO:0000256" key="8">
    <source>
        <dbReference type="ARBA" id="ARBA00023002"/>
    </source>
</evidence>
<evidence type="ECO:0000256" key="7">
    <source>
        <dbReference type="ARBA" id="ARBA00022723"/>
    </source>
</evidence>
<dbReference type="OrthoDB" id="2121828at2759"/>
<dbReference type="SUPFAM" id="SSF49503">
    <property type="entry name" value="Cupredoxins"/>
    <property type="match status" value="1"/>
</dbReference>
<comment type="catalytic activity">
    <reaction evidence="1">
        <text>4 hydroquinone + O2 = 4 benzosemiquinone + 2 H2O</text>
        <dbReference type="Rhea" id="RHEA:11276"/>
        <dbReference type="ChEBI" id="CHEBI:15377"/>
        <dbReference type="ChEBI" id="CHEBI:15379"/>
        <dbReference type="ChEBI" id="CHEBI:17594"/>
        <dbReference type="ChEBI" id="CHEBI:17977"/>
        <dbReference type="EC" id="1.10.3.2"/>
    </reaction>
</comment>
<evidence type="ECO:0000256" key="3">
    <source>
        <dbReference type="ARBA" id="ARBA00004613"/>
    </source>
</evidence>
<keyword evidence="13" id="KW-1185">Reference proteome</keyword>
<dbReference type="AlphaFoldDB" id="M5FSN2"/>
<evidence type="ECO:0000256" key="9">
    <source>
        <dbReference type="ARBA" id="ARBA00023008"/>
    </source>
</evidence>
<dbReference type="GeneID" id="63689608"/>
<dbReference type="HOGENOM" id="CLU_3092909_0_0_1"/>
<comment type="cofactor">
    <cofactor evidence="2">
        <name>Cu cation</name>
        <dbReference type="ChEBI" id="CHEBI:23378"/>
    </cofactor>
</comment>
<proteinExistence type="inferred from homology"/>
<feature type="non-terminal residue" evidence="12">
    <location>
        <position position="1"/>
    </location>
</feature>
<dbReference type="InterPro" id="IPR011707">
    <property type="entry name" value="Cu-oxidase-like_N"/>
</dbReference>
<accession>M5FSN2</accession>
<keyword evidence="8" id="KW-0560">Oxidoreductase</keyword>
<dbReference type="EC" id="1.10.3.2" evidence="5"/>
<evidence type="ECO:0000313" key="13">
    <source>
        <dbReference type="Proteomes" id="UP000030653"/>
    </source>
</evidence>
<dbReference type="Gene3D" id="2.60.40.420">
    <property type="entry name" value="Cupredoxins - blue copper proteins"/>
    <property type="match status" value="1"/>
</dbReference>
<gene>
    <name evidence="12" type="ORF">DACRYDRAFT_43850</name>
</gene>
<evidence type="ECO:0000256" key="5">
    <source>
        <dbReference type="ARBA" id="ARBA00012297"/>
    </source>
</evidence>
<evidence type="ECO:0000256" key="4">
    <source>
        <dbReference type="ARBA" id="ARBA00010609"/>
    </source>
</evidence>
<comment type="similarity">
    <text evidence="4">Belongs to the multicopper oxidase family.</text>
</comment>
<evidence type="ECO:0000256" key="2">
    <source>
        <dbReference type="ARBA" id="ARBA00001935"/>
    </source>
</evidence>
<comment type="subcellular location">
    <subcellularLocation>
        <location evidence="3">Secreted</location>
    </subcellularLocation>
</comment>
<dbReference type="EMBL" id="JH795867">
    <property type="protein sequence ID" value="EJU00486.1"/>
    <property type="molecule type" value="Genomic_DNA"/>
</dbReference>
<protein>
    <recommendedName>
        <fullName evidence="5">laccase</fullName>
        <ecNumber evidence="5">1.10.3.2</ecNumber>
    </recommendedName>
</protein>
<dbReference type="Proteomes" id="UP000030653">
    <property type="component" value="Unassembled WGS sequence"/>
</dbReference>
<reference evidence="12 13" key="1">
    <citation type="journal article" date="2012" name="Science">
        <title>The Paleozoic origin of enzymatic lignin decomposition reconstructed from 31 fungal genomes.</title>
        <authorList>
            <person name="Floudas D."/>
            <person name="Binder M."/>
            <person name="Riley R."/>
            <person name="Barry K."/>
            <person name="Blanchette R.A."/>
            <person name="Henrissat B."/>
            <person name="Martinez A.T."/>
            <person name="Otillar R."/>
            <person name="Spatafora J.W."/>
            <person name="Yadav J.S."/>
            <person name="Aerts A."/>
            <person name="Benoit I."/>
            <person name="Boyd A."/>
            <person name="Carlson A."/>
            <person name="Copeland A."/>
            <person name="Coutinho P.M."/>
            <person name="de Vries R.P."/>
            <person name="Ferreira P."/>
            <person name="Findley K."/>
            <person name="Foster B."/>
            <person name="Gaskell J."/>
            <person name="Glotzer D."/>
            <person name="Gorecki P."/>
            <person name="Heitman J."/>
            <person name="Hesse C."/>
            <person name="Hori C."/>
            <person name="Igarashi K."/>
            <person name="Jurgens J.A."/>
            <person name="Kallen N."/>
            <person name="Kersten P."/>
            <person name="Kohler A."/>
            <person name="Kuees U."/>
            <person name="Kumar T.K.A."/>
            <person name="Kuo A."/>
            <person name="LaButti K."/>
            <person name="Larrondo L.F."/>
            <person name="Lindquist E."/>
            <person name="Ling A."/>
            <person name="Lombard V."/>
            <person name="Lucas S."/>
            <person name="Lundell T."/>
            <person name="Martin R."/>
            <person name="McLaughlin D.J."/>
            <person name="Morgenstern I."/>
            <person name="Morin E."/>
            <person name="Murat C."/>
            <person name="Nagy L.G."/>
            <person name="Nolan M."/>
            <person name="Ohm R.A."/>
            <person name="Patyshakuliyeva A."/>
            <person name="Rokas A."/>
            <person name="Ruiz-Duenas F.J."/>
            <person name="Sabat G."/>
            <person name="Salamov A."/>
            <person name="Samejima M."/>
            <person name="Schmutz J."/>
            <person name="Slot J.C."/>
            <person name="St John F."/>
            <person name="Stenlid J."/>
            <person name="Sun H."/>
            <person name="Sun S."/>
            <person name="Syed K."/>
            <person name="Tsang A."/>
            <person name="Wiebenga A."/>
            <person name="Young D."/>
            <person name="Pisabarro A."/>
            <person name="Eastwood D.C."/>
            <person name="Martin F."/>
            <person name="Cullen D."/>
            <person name="Grigoriev I.V."/>
            <person name="Hibbett D.S."/>
        </authorList>
    </citation>
    <scope>NUCLEOTIDE SEQUENCE [LARGE SCALE GENOMIC DNA]</scope>
    <source>
        <strain evidence="12 13">DJM-731 SS1</strain>
    </source>
</reference>
<evidence type="ECO:0000256" key="10">
    <source>
        <dbReference type="ARBA" id="ARBA00023180"/>
    </source>
</evidence>
<organism evidence="12 13">
    <name type="scientific">Dacryopinax primogenitus (strain DJM 731)</name>
    <name type="common">Brown rot fungus</name>
    <dbReference type="NCBI Taxonomy" id="1858805"/>
    <lineage>
        <taxon>Eukaryota</taxon>
        <taxon>Fungi</taxon>
        <taxon>Dikarya</taxon>
        <taxon>Basidiomycota</taxon>
        <taxon>Agaricomycotina</taxon>
        <taxon>Dacrymycetes</taxon>
        <taxon>Dacrymycetales</taxon>
        <taxon>Dacrymycetaceae</taxon>
        <taxon>Dacryopinax</taxon>
    </lineage>
</organism>
<dbReference type="PANTHER" id="PTHR11709:SF394">
    <property type="entry name" value="FI03373P-RELATED"/>
    <property type="match status" value="1"/>
</dbReference>
<evidence type="ECO:0000256" key="1">
    <source>
        <dbReference type="ARBA" id="ARBA00000349"/>
    </source>
</evidence>
<name>M5FSN2_DACPD</name>
<evidence type="ECO:0000259" key="11">
    <source>
        <dbReference type="Pfam" id="PF07732"/>
    </source>
</evidence>
<dbReference type="STRING" id="1858805.M5FSN2"/>
<dbReference type="InterPro" id="IPR033138">
    <property type="entry name" value="Cu_oxidase_CS"/>
</dbReference>
<dbReference type="GO" id="GO:0052716">
    <property type="term" value="F:hydroquinone:oxygen oxidoreductase activity"/>
    <property type="evidence" value="ECO:0007669"/>
    <property type="project" value="UniProtKB-EC"/>
</dbReference>
<dbReference type="GO" id="GO:0005507">
    <property type="term" value="F:copper ion binding"/>
    <property type="evidence" value="ECO:0007669"/>
    <property type="project" value="InterPro"/>
</dbReference>
<sequence length="52" mass="5743">QDAAIGVTQCPIPPDGTYTYFKSADEQHGTFWYHSHHSAQRADGLFGALIVH</sequence>
<dbReference type="PROSITE" id="PS00079">
    <property type="entry name" value="MULTICOPPER_OXIDASE1"/>
    <property type="match status" value="1"/>
</dbReference>
<evidence type="ECO:0000313" key="12">
    <source>
        <dbReference type="EMBL" id="EJU00486.1"/>
    </source>
</evidence>
<dbReference type="PANTHER" id="PTHR11709">
    <property type="entry name" value="MULTI-COPPER OXIDASE"/>
    <property type="match status" value="1"/>
</dbReference>
<keyword evidence="9" id="KW-0186">Copper</keyword>
<dbReference type="RefSeq" id="XP_040627383.1">
    <property type="nucleotide sequence ID" value="XM_040774546.1"/>
</dbReference>
<keyword evidence="6" id="KW-0964">Secreted</keyword>
<feature type="domain" description="Plastocyanin-like" evidence="11">
    <location>
        <begin position="1"/>
        <end position="52"/>
    </location>
</feature>
<keyword evidence="7" id="KW-0479">Metal-binding</keyword>
<dbReference type="InterPro" id="IPR045087">
    <property type="entry name" value="Cu-oxidase_fam"/>
</dbReference>
<dbReference type="Pfam" id="PF07732">
    <property type="entry name" value="Cu-oxidase_3"/>
    <property type="match status" value="1"/>
</dbReference>
<dbReference type="GO" id="GO:0005576">
    <property type="term" value="C:extracellular region"/>
    <property type="evidence" value="ECO:0007669"/>
    <property type="project" value="UniProtKB-SubCell"/>
</dbReference>